<dbReference type="Gene3D" id="3.40.50.1100">
    <property type="match status" value="2"/>
</dbReference>
<dbReference type="InterPro" id="IPR001926">
    <property type="entry name" value="TrpB-like_PALP"/>
</dbReference>
<sequence length="430" mass="47574">MFAVVVAFAFANYFLCVANATPIVDAFVEHQTISLAPNDELTDDKTWTKQAMQKMWEERKNMGRTNIYVFKPKGMPHVSIVFKNESSSPTESLKHRYAWALMTWALLEQKIKNGTHVFEASSGNTAFSLGYMCRKLGLPFTAVVPDTLEEVKQQRIRDQGAEIHKVPIGERLKAASQLAEQNRGFFMNQFKNAYYAEEFHESGDYGHESANIFHEILQQLRSSRIATPHYFVHSAGTGGTITSIGRYAKKYGVPTEIVLADTQFSIYYDYVLRGKFTNASGASQWVSPGMAGVGYGPMGAAKLAATTSLDPAVIDRALKLPDVASTAAIRVANDHGIRGGTSTGVNLLAALHVAASATTRRPVVIATILADSANYYRESYLNREWIADKFEAHGGLKVYDCWRKVIKQSIEQGTDPLAIGNEACRNDKIH</sequence>
<dbReference type="GO" id="GO:0019344">
    <property type="term" value="P:cysteine biosynthetic process"/>
    <property type="evidence" value="ECO:0007669"/>
    <property type="project" value="UniProtKB-ARBA"/>
</dbReference>
<feature type="signal peptide" evidence="1">
    <location>
        <begin position="1"/>
        <end position="20"/>
    </location>
</feature>
<dbReference type="SUPFAM" id="SSF53686">
    <property type="entry name" value="Tryptophan synthase beta subunit-like PLP-dependent enzymes"/>
    <property type="match status" value="1"/>
</dbReference>
<evidence type="ECO:0000313" key="4">
    <source>
        <dbReference type="Proteomes" id="UP000494206"/>
    </source>
</evidence>
<dbReference type="EMBL" id="CADEPM010000004">
    <property type="protein sequence ID" value="CAB3405069.1"/>
    <property type="molecule type" value="Genomic_DNA"/>
</dbReference>
<accession>A0A8S1EWG2</accession>
<dbReference type="AlphaFoldDB" id="A0A8S1EWG2"/>
<dbReference type="PANTHER" id="PTHR10314">
    <property type="entry name" value="CYSTATHIONINE BETA-SYNTHASE"/>
    <property type="match status" value="1"/>
</dbReference>
<proteinExistence type="predicted"/>
<gene>
    <name evidence="3" type="ORF">CBOVIS_LOCUS7312</name>
</gene>
<evidence type="ECO:0000313" key="3">
    <source>
        <dbReference type="EMBL" id="CAB3405069.1"/>
    </source>
</evidence>
<feature type="domain" description="Tryptophan synthase beta chain-like PALP" evidence="2">
    <location>
        <begin position="78"/>
        <end position="364"/>
    </location>
</feature>
<dbReference type="InterPro" id="IPR036052">
    <property type="entry name" value="TrpB-like_PALP_sf"/>
</dbReference>
<dbReference type="Proteomes" id="UP000494206">
    <property type="component" value="Unassembled WGS sequence"/>
</dbReference>
<protein>
    <recommendedName>
        <fullName evidence="2">Tryptophan synthase beta chain-like PALP domain-containing protein</fullName>
    </recommendedName>
</protein>
<keyword evidence="1" id="KW-0732">Signal</keyword>
<name>A0A8S1EWG2_9PELO</name>
<dbReference type="InterPro" id="IPR050214">
    <property type="entry name" value="Cys_Synth/Cystath_Beta-Synth"/>
</dbReference>
<reference evidence="3 4" key="1">
    <citation type="submission" date="2020-04" db="EMBL/GenBank/DDBJ databases">
        <authorList>
            <person name="Laetsch R D."/>
            <person name="Stevens L."/>
            <person name="Kumar S."/>
            <person name="Blaxter L. M."/>
        </authorList>
    </citation>
    <scope>NUCLEOTIDE SEQUENCE [LARGE SCALE GENOMIC DNA]</scope>
</reference>
<dbReference type="Pfam" id="PF00291">
    <property type="entry name" value="PALP"/>
    <property type="match status" value="1"/>
</dbReference>
<organism evidence="3 4">
    <name type="scientific">Caenorhabditis bovis</name>
    <dbReference type="NCBI Taxonomy" id="2654633"/>
    <lineage>
        <taxon>Eukaryota</taxon>
        <taxon>Metazoa</taxon>
        <taxon>Ecdysozoa</taxon>
        <taxon>Nematoda</taxon>
        <taxon>Chromadorea</taxon>
        <taxon>Rhabditida</taxon>
        <taxon>Rhabditina</taxon>
        <taxon>Rhabditomorpha</taxon>
        <taxon>Rhabditoidea</taxon>
        <taxon>Rhabditidae</taxon>
        <taxon>Peloderinae</taxon>
        <taxon>Caenorhabditis</taxon>
    </lineage>
</organism>
<evidence type="ECO:0000256" key="1">
    <source>
        <dbReference type="SAM" id="SignalP"/>
    </source>
</evidence>
<comment type="caution">
    <text evidence="3">The sequence shown here is derived from an EMBL/GenBank/DDBJ whole genome shotgun (WGS) entry which is preliminary data.</text>
</comment>
<dbReference type="OrthoDB" id="10259545at2759"/>
<evidence type="ECO:0000259" key="2">
    <source>
        <dbReference type="Pfam" id="PF00291"/>
    </source>
</evidence>
<feature type="chain" id="PRO_5035777711" description="Tryptophan synthase beta chain-like PALP domain-containing protein" evidence="1">
    <location>
        <begin position="21"/>
        <end position="430"/>
    </location>
</feature>
<keyword evidence="4" id="KW-1185">Reference proteome</keyword>